<dbReference type="SMART" id="SM00399">
    <property type="entry name" value="ZnF_C4"/>
    <property type="match status" value="1"/>
</dbReference>
<evidence type="ECO:0000256" key="7">
    <source>
        <dbReference type="ARBA" id="ARBA00023163"/>
    </source>
</evidence>
<dbReference type="FunFam" id="3.30.50.10:FF:000019">
    <property type="entry name" value="Nuclear receptor subfamily 2 group E member"/>
    <property type="match status" value="1"/>
</dbReference>
<evidence type="ECO:0000256" key="5">
    <source>
        <dbReference type="ARBA" id="ARBA00023015"/>
    </source>
</evidence>
<evidence type="ECO:0000259" key="12">
    <source>
        <dbReference type="PROSITE" id="PS51843"/>
    </source>
</evidence>
<dbReference type="GO" id="GO:0003700">
    <property type="term" value="F:DNA-binding transcription factor activity"/>
    <property type="evidence" value="ECO:0007669"/>
    <property type="project" value="InterPro"/>
</dbReference>
<dbReference type="Pfam" id="PF00104">
    <property type="entry name" value="Hormone_recep"/>
    <property type="match status" value="1"/>
</dbReference>
<dbReference type="InterPro" id="IPR001723">
    <property type="entry name" value="Nuclear_hrmn_rcpt"/>
</dbReference>
<keyword evidence="6 10" id="KW-0238">DNA-binding</keyword>
<organism evidence="13 14">
    <name type="scientific">Bombyx mandarina</name>
    <name type="common">Wild silk moth</name>
    <name type="synonym">Wild silkworm</name>
    <dbReference type="NCBI Taxonomy" id="7092"/>
    <lineage>
        <taxon>Eukaryota</taxon>
        <taxon>Metazoa</taxon>
        <taxon>Ecdysozoa</taxon>
        <taxon>Arthropoda</taxon>
        <taxon>Hexapoda</taxon>
        <taxon>Insecta</taxon>
        <taxon>Pterygota</taxon>
        <taxon>Neoptera</taxon>
        <taxon>Endopterygota</taxon>
        <taxon>Lepidoptera</taxon>
        <taxon>Glossata</taxon>
        <taxon>Ditrysia</taxon>
        <taxon>Bombycoidea</taxon>
        <taxon>Bombycidae</taxon>
        <taxon>Bombycinae</taxon>
        <taxon>Bombyx</taxon>
    </lineage>
</organism>
<keyword evidence="4 10" id="KW-0862">Zinc</keyword>
<dbReference type="OrthoDB" id="10045640at2759"/>
<evidence type="ECO:0000256" key="9">
    <source>
        <dbReference type="ARBA" id="ARBA00023242"/>
    </source>
</evidence>
<dbReference type="KEGG" id="bman:114247076"/>
<evidence type="ECO:0000313" key="13">
    <source>
        <dbReference type="Proteomes" id="UP000504629"/>
    </source>
</evidence>
<keyword evidence="5 10" id="KW-0805">Transcription regulation</keyword>
<evidence type="ECO:0000313" key="14">
    <source>
        <dbReference type="RefSeq" id="XP_028035715.1"/>
    </source>
</evidence>
<evidence type="ECO:0000259" key="11">
    <source>
        <dbReference type="PROSITE" id="PS51030"/>
    </source>
</evidence>
<evidence type="ECO:0000256" key="1">
    <source>
        <dbReference type="ARBA" id="ARBA00004123"/>
    </source>
</evidence>
<name>A0A6J2K1F4_BOMMA</name>
<protein>
    <submittedName>
        <fullName evidence="14">Nuclear receptor subfamily 2 group E member 1-like</fullName>
    </submittedName>
</protein>
<evidence type="ECO:0000256" key="6">
    <source>
        <dbReference type="ARBA" id="ARBA00023125"/>
    </source>
</evidence>
<dbReference type="Gene3D" id="1.10.565.10">
    <property type="entry name" value="Retinoid X Receptor"/>
    <property type="match status" value="1"/>
</dbReference>
<comment type="similarity">
    <text evidence="10">Belongs to the nuclear hormone receptor family.</text>
</comment>
<evidence type="ECO:0000256" key="8">
    <source>
        <dbReference type="ARBA" id="ARBA00023170"/>
    </source>
</evidence>
<dbReference type="InterPro" id="IPR001628">
    <property type="entry name" value="Znf_hrmn_rcpt"/>
</dbReference>
<evidence type="ECO:0000256" key="2">
    <source>
        <dbReference type="ARBA" id="ARBA00022723"/>
    </source>
</evidence>
<gene>
    <name evidence="14" type="primary">LOC114247076</name>
</gene>
<dbReference type="GO" id="GO:0008270">
    <property type="term" value="F:zinc ion binding"/>
    <property type="evidence" value="ECO:0007669"/>
    <property type="project" value="UniProtKB-KW"/>
</dbReference>
<dbReference type="Proteomes" id="UP000504629">
    <property type="component" value="Unplaced"/>
</dbReference>
<reference evidence="14" key="1">
    <citation type="submission" date="2025-08" db="UniProtKB">
        <authorList>
            <consortium name="RefSeq"/>
        </authorList>
    </citation>
    <scope>IDENTIFICATION</scope>
    <source>
        <tissue evidence="14">Silk gland</tissue>
    </source>
</reference>
<dbReference type="SUPFAM" id="SSF57716">
    <property type="entry name" value="Glucocorticoid receptor-like (DNA-binding domain)"/>
    <property type="match status" value="1"/>
</dbReference>
<dbReference type="InterPro" id="IPR000536">
    <property type="entry name" value="Nucl_hrmn_rcpt_lig-bd"/>
</dbReference>
<dbReference type="SUPFAM" id="SSF48508">
    <property type="entry name" value="Nuclear receptor ligand-binding domain"/>
    <property type="match status" value="1"/>
</dbReference>
<dbReference type="SMART" id="SM00430">
    <property type="entry name" value="HOLI"/>
    <property type="match status" value="1"/>
</dbReference>
<keyword evidence="3 10" id="KW-0863">Zinc-finger</keyword>
<dbReference type="InterPro" id="IPR035500">
    <property type="entry name" value="NHR-like_dom_sf"/>
</dbReference>
<feature type="domain" description="Nuclear receptor" evidence="11">
    <location>
        <begin position="16"/>
        <end position="93"/>
    </location>
</feature>
<dbReference type="GO" id="GO:0043565">
    <property type="term" value="F:sequence-specific DNA binding"/>
    <property type="evidence" value="ECO:0007669"/>
    <property type="project" value="InterPro"/>
</dbReference>
<evidence type="ECO:0000256" key="4">
    <source>
        <dbReference type="ARBA" id="ARBA00022833"/>
    </source>
</evidence>
<dbReference type="Gene3D" id="3.30.50.10">
    <property type="entry name" value="Erythroid Transcription Factor GATA-1, subunit A"/>
    <property type="match status" value="1"/>
</dbReference>
<dbReference type="PRINTS" id="PR00047">
    <property type="entry name" value="STROIDFINGER"/>
</dbReference>
<keyword evidence="7 10" id="KW-0804">Transcription</keyword>
<dbReference type="PROSITE" id="PS51843">
    <property type="entry name" value="NR_LBD"/>
    <property type="match status" value="1"/>
</dbReference>
<dbReference type="PANTHER" id="PTHR24083">
    <property type="entry name" value="NUCLEAR HORMONE RECEPTOR"/>
    <property type="match status" value="1"/>
</dbReference>
<accession>A0A6J2K1F4</accession>
<evidence type="ECO:0000256" key="3">
    <source>
        <dbReference type="ARBA" id="ARBA00022771"/>
    </source>
</evidence>
<dbReference type="PROSITE" id="PS51030">
    <property type="entry name" value="NUCLEAR_REC_DBD_2"/>
    <property type="match status" value="1"/>
</dbReference>
<dbReference type="PROSITE" id="PS00031">
    <property type="entry name" value="NUCLEAR_REC_DBD_1"/>
    <property type="match status" value="1"/>
</dbReference>
<dbReference type="GO" id="GO:0000122">
    <property type="term" value="P:negative regulation of transcription by RNA polymerase II"/>
    <property type="evidence" value="ECO:0007669"/>
    <property type="project" value="UniProtKB-ARBA"/>
</dbReference>
<keyword evidence="2 10" id="KW-0479">Metal-binding</keyword>
<dbReference type="Pfam" id="PF00105">
    <property type="entry name" value="zf-C4"/>
    <property type="match status" value="1"/>
</dbReference>
<dbReference type="GO" id="GO:0005634">
    <property type="term" value="C:nucleus"/>
    <property type="evidence" value="ECO:0007669"/>
    <property type="project" value="UniProtKB-SubCell"/>
</dbReference>
<dbReference type="GeneID" id="114247076"/>
<keyword evidence="13" id="KW-1185">Reference proteome</keyword>
<comment type="subcellular location">
    <subcellularLocation>
        <location evidence="1 10">Nucleus</location>
    </subcellularLocation>
</comment>
<proteinExistence type="inferred from homology"/>
<dbReference type="InterPro" id="IPR013088">
    <property type="entry name" value="Znf_NHR/GATA"/>
</dbReference>
<dbReference type="PRINTS" id="PR00398">
    <property type="entry name" value="STRDHORMONER"/>
</dbReference>
<feature type="domain" description="NR LBD" evidence="12">
    <location>
        <begin position="158"/>
        <end position="385"/>
    </location>
</feature>
<sequence length="389" mass="43618">MEMQSIPASSSRILYDVPCAVCRDHSSGKHYGVFACDGCAGFFKRSVRRDRRYTCKARNPGGCVVDKAHRNQCRACRLAKCLDAGMNKDAVQHERGPRNSTIRRQMALFLKDPALPTPEMGLTVPPPLDLAVPKHNFMSPPQNSLFQHPYPFNRIHMINPSVVNVSLKAPSPPPITAALLSPKDPEAMCEAAARLLFMNVKWAKNVPAFASLSLPDRLLLLEESWKDLFIIGSAQFLYPLDLKILSEGNARIDSRDVEMFETSLADIVKVHPDSNEYACLRAIVLFKTSFVDVNILCRGQSQIGSEYKRLQDLPAVAALQDHSQLVLNEYTTRTYPLDPSRLSQILQLLPVIKRVSNLIIVELFFRATIGEIPIERIIGDMYRTTKDTI</sequence>
<evidence type="ECO:0000256" key="10">
    <source>
        <dbReference type="RuleBase" id="RU004334"/>
    </source>
</evidence>
<keyword evidence="8 10" id="KW-0675">Receptor</keyword>
<dbReference type="GO" id="GO:0032502">
    <property type="term" value="P:developmental process"/>
    <property type="evidence" value="ECO:0007669"/>
    <property type="project" value="UniProtKB-ARBA"/>
</dbReference>
<dbReference type="RefSeq" id="XP_028035715.1">
    <property type="nucleotide sequence ID" value="XM_028179914.1"/>
</dbReference>
<dbReference type="AlphaFoldDB" id="A0A6J2K1F4"/>
<dbReference type="InterPro" id="IPR050274">
    <property type="entry name" value="Nuclear_hormone_rcpt_NR2"/>
</dbReference>
<keyword evidence="9 10" id="KW-0539">Nucleus</keyword>